<accession>H0EA52</accession>
<evidence type="ECO:0000259" key="2">
    <source>
        <dbReference type="Pfam" id="PF07858"/>
    </source>
</evidence>
<dbReference type="Pfam" id="PF07858">
    <property type="entry name" value="LEH"/>
    <property type="match status" value="1"/>
</dbReference>
<evidence type="ECO:0000313" key="4">
    <source>
        <dbReference type="Proteomes" id="UP000005143"/>
    </source>
</evidence>
<gene>
    <name evidence="3" type="ORF">PAI11_37260</name>
</gene>
<comment type="caution">
    <text evidence="3">The sequence shown here is derived from an EMBL/GenBank/DDBJ whole genome shotgun (WGS) entry which is preliminary data.</text>
</comment>
<dbReference type="RefSeq" id="WP_007578156.1">
    <property type="nucleotide sequence ID" value="NZ_AGUD01000292.1"/>
</dbReference>
<feature type="domain" description="Limonene-1,2-epoxide hydrolase" evidence="2">
    <location>
        <begin position="24"/>
        <end position="140"/>
    </location>
</feature>
<reference evidence="3 4" key="1">
    <citation type="journal article" date="2013" name="Biodegradation">
        <title>Quantitative proteomic analysis of ibuprofen-degrading Patulibacter sp. strain I11.</title>
        <authorList>
            <person name="Almeida B."/>
            <person name="Kjeldal H."/>
            <person name="Lolas I."/>
            <person name="Knudsen A.D."/>
            <person name="Carvalho G."/>
            <person name="Nielsen K.L."/>
            <person name="Barreto Crespo M.T."/>
            <person name="Stensballe A."/>
            <person name="Nielsen J.L."/>
        </authorList>
    </citation>
    <scope>NUCLEOTIDE SEQUENCE [LARGE SCALE GENOMIC DNA]</scope>
    <source>
        <strain evidence="3 4">I11</strain>
    </source>
</reference>
<dbReference type="EMBL" id="AGUD01000292">
    <property type="protein sequence ID" value="EHN09392.1"/>
    <property type="molecule type" value="Genomic_DNA"/>
</dbReference>
<evidence type="ECO:0000256" key="1">
    <source>
        <dbReference type="SAM" id="MobiDB-lite"/>
    </source>
</evidence>
<dbReference type="PATRIC" id="fig|1097667.3.peg.3694"/>
<evidence type="ECO:0000313" key="3">
    <source>
        <dbReference type="EMBL" id="EHN09392.1"/>
    </source>
</evidence>
<dbReference type="InterPro" id="IPR032710">
    <property type="entry name" value="NTF2-like_dom_sf"/>
</dbReference>
<name>H0EA52_9ACTN</name>
<dbReference type="AlphaFoldDB" id="H0EA52"/>
<feature type="region of interest" description="Disordered" evidence="1">
    <location>
        <begin position="1"/>
        <end position="20"/>
    </location>
</feature>
<proteinExistence type="predicted"/>
<dbReference type="Proteomes" id="UP000005143">
    <property type="component" value="Unassembled WGS sequence"/>
</dbReference>
<protein>
    <recommendedName>
        <fullName evidence="2">Limonene-1,2-epoxide hydrolase domain-containing protein</fullName>
    </recommendedName>
</protein>
<dbReference type="InterPro" id="IPR013100">
    <property type="entry name" value="LEH"/>
</dbReference>
<keyword evidence="4" id="KW-1185">Reference proteome</keyword>
<dbReference type="SUPFAM" id="SSF54427">
    <property type="entry name" value="NTF2-like"/>
    <property type="match status" value="1"/>
</dbReference>
<organism evidence="3 4">
    <name type="scientific">Patulibacter medicamentivorans</name>
    <dbReference type="NCBI Taxonomy" id="1097667"/>
    <lineage>
        <taxon>Bacteria</taxon>
        <taxon>Bacillati</taxon>
        <taxon>Actinomycetota</taxon>
        <taxon>Thermoleophilia</taxon>
        <taxon>Solirubrobacterales</taxon>
        <taxon>Patulibacteraceae</taxon>
        <taxon>Patulibacter</taxon>
    </lineage>
</organism>
<dbReference type="Gene3D" id="3.10.450.50">
    <property type="match status" value="1"/>
</dbReference>
<sequence>MGTPGSGSARNPIGGPTTADSPEATVVRAFLASLELLDVDRATGLVAPDLVYENVSLPTIHGRRGLQRALTTFTRVATGFEAHTHRLAANGPVVLTERTDVIEVGRLRVSFWVCGTFEVHHGQITLWRDHFDWLNVTGAALRGVLGAVLPGLRAGAPEGR</sequence>